<dbReference type="InterPro" id="IPR035914">
    <property type="entry name" value="Sperma_CUB_dom_sf"/>
</dbReference>
<dbReference type="AlphaFoldDB" id="A0A8K0NU08"/>
<dbReference type="SMART" id="SM00042">
    <property type="entry name" value="CUB"/>
    <property type="match status" value="1"/>
</dbReference>
<dbReference type="FunFam" id="2.60.120.290:FF:000005">
    <property type="entry name" value="Procollagen C-endopeptidase enhancer 1"/>
    <property type="match status" value="1"/>
</dbReference>
<keyword evidence="3 10" id="KW-0479">Metal-binding</keyword>
<keyword evidence="14" id="KW-1185">Reference proteome</keyword>
<reference evidence="13" key="1">
    <citation type="submission" date="2013-04" db="EMBL/GenBank/DDBJ databases">
        <authorList>
            <person name="Qu J."/>
            <person name="Murali S.C."/>
            <person name="Bandaranaike D."/>
            <person name="Bellair M."/>
            <person name="Blankenburg K."/>
            <person name="Chao H."/>
            <person name="Dinh H."/>
            <person name="Doddapaneni H."/>
            <person name="Downs B."/>
            <person name="Dugan-Rocha S."/>
            <person name="Elkadiri S."/>
            <person name="Gnanaolivu R.D."/>
            <person name="Hernandez B."/>
            <person name="Javaid M."/>
            <person name="Jayaseelan J.C."/>
            <person name="Lee S."/>
            <person name="Li M."/>
            <person name="Ming W."/>
            <person name="Munidasa M."/>
            <person name="Muniz J."/>
            <person name="Nguyen L."/>
            <person name="Ongeri F."/>
            <person name="Osuji N."/>
            <person name="Pu L.-L."/>
            <person name="Puazo M."/>
            <person name="Qu C."/>
            <person name="Quiroz J."/>
            <person name="Raj R."/>
            <person name="Weissenberger G."/>
            <person name="Xin Y."/>
            <person name="Zou X."/>
            <person name="Han Y."/>
            <person name="Richards S."/>
            <person name="Worley K."/>
            <person name="Muzny D."/>
            <person name="Gibbs R."/>
        </authorList>
    </citation>
    <scope>NUCLEOTIDE SEQUENCE</scope>
    <source>
        <strain evidence="13">Sampled in the wild</strain>
    </source>
</reference>
<dbReference type="Pfam" id="PF01400">
    <property type="entry name" value="Astacin"/>
    <property type="match status" value="1"/>
</dbReference>
<keyword evidence="6 10" id="KW-0862">Zinc</keyword>
<evidence type="ECO:0000256" key="9">
    <source>
        <dbReference type="PROSITE-ProRule" id="PRU00059"/>
    </source>
</evidence>
<keyword evidence="1" id="KW-0245">EGF-like domain</keyword>
<keyword evidence="5 10" id="KW-0378">Hydrolase</keyword>
<evidence type="ECO:0000256" key="6">
    <source>
        <dbReference type="ARBA" id="ARBA00022833"/>
    </source>
</evidence>
<feature type="domain" description="CUB" evidence="11">
    <location>
        <begin position="189"/>
        <end position="235"/>
    </location>
</feature>
<dbReference type="SUPFAM" id="SSF49854">
    <property type="entry name" value="Spermadhesin, CUB domain"/>
    <property type="match status" value="2"/>
</dbReference>
<dbReference type="Proteomes" id="UP000792457">
    <property type="component" value="Unassembled WGS sequence"/>
</dbReference>
<dbReference type="PRINTS" id="PR00480">
    <property type="entry name" value="ASTACIN"/>
</dbReference>
<reference evidence="13" key="2">
    <citation type="submission" date="2017-10" db="EMBL/GenBank/DDBJ databases">
        <title>Ladona fulva Genome sequencing and assembly.</title>
        <authorList>
            <person name="Murali S."/>
            <person name="Richards S."/>
            <person name="Bandaranaike D."/>
            <person name="Bellair M."/>
            <person name="Blankenburg K."/>
            <person name="Chao H."/>
            <person name="Dinh H."/>
            <person name="Doddapaneni H."/>
            <person name="Dugan-Rocha S."/>
            <person name="Elkadiri S."/>
            <person name="Gnanaolivu R."/>
            <person name="Hernandez B."/>
            <person name="Skinner E."/>
            <person name="Javaid M."/>
            <person name="Lee S."/>
            <person name="Li M."/>
            <person name="Ming W."/>
            <person name="Munidasa M."/>
            <person name="Muniz J."/>
            <person name="Nguyen L."/>
            <person name="Hughes D."/>
            <person name="Osuji N."/>
            <person name="Pu L.-L."/>
            <person name="Puazo M."/>
            <person name="Qu C."/>
            <person name="Quiroz J."/>
            <person name="Raj R."/>
            <person name="Weissenberger G."/>
            <person name="Xin Y."/>
            <person name="Zou X."/>
            <person name="Han Y."/>
            <person name="Worley K."/>
            <person name="Muzny D."/>
            <person name="Gibbs R."/>
        </authorList>
    </citation>
    <scope>NUCLEOTIDE SEQUENCE</scope>
    <source>
        <strain evidence="13">Sampled in the wild</strain>
    </source>
</reference>
<comment type="caution">
    <text evidence="9">Lacks conserved residue(s) required for the propagation of feature annotation.</text>
</comment>
<comment type="cofactor">
    <cofactor evidence="10">
        <name>Zn(2+)</name>
        <dbReference type="ChEBI" id="CHEBI:29105"/>
    </cofactor>
    <text evidence="10">Binds 1 zinc ion per subunit.</text>
</comment>
<evidence type="ECO:0000256" key="8">
    <source>
        <dbReference type="ARBA" id="ARBA00023157"/>
    </source>
</evidence>
<dbReference type="GO" id="GO:0004222">
    <property type="term" value="F:metalloendopeptidase activity"/>
    <property type="evidence" value="ECO:0007669"/>
    <property type="project" value="UniProtKB-UniRule"/>
</dbReference>
<evidence type="ECO:0000259" key="11">
    <source>
        <dbReference type="PROSITE" id="PS01180"/>
    </source>
</evidence>
<evidence type="ECO:0000256" key="4">
    <source>
        <dbReference type="ARBA" id="ARBA00022737"/>
    </source>
</evidence>
<keyword evidence="8" id="KW-1015">Disulfide bond</keyword>
<feature type="domain" description="CUB" evidence="11">
    <location>
        <begin position="72"/>
        <end position="188"/>
    </location>
</feature>
<evidence type="ECO:0000256" key="2">
    <source>
        <dbReference type="ARBA" id="ARBA00022670"/>
    </source>
</evidence>
<dbReference type="InterPro" id="IPR024079">
    <property type="entry name" value="MetalloPept_cat_dom_sf"/>
</dbReference>
<evidence type="ECO:0000256" key="10">
    <source>
        <dbReference type="RuleBase" id="RU361183"/>
    </source>
</evidence>
<dbReference type="Gene3D" id="2.60.120.290">
    <property type="entry name" value="Spermadhesin, CUB domain"/>
    <property type="match status" value="2"/>
</dbReference>
<dbReference type="GO" id="GO:0046872">
    <property type="term" value="F:metal ion binding"/>
    <property type="evidence" value="ECO:0007669"/>
    <property type="project" value="UniProtKB-KW"/>
</dbReference>
<keyword evidence="4" id="KW-0677">Repeat</keyword>
<dbReference type="GO" id="GO:0006508">
    <property type="term" value="P:proteolysis"/>
    <property type="evidence" value="ECO:0007669"/>
    <property type="project" value="UniProtKB-KW"/>
</dbReference>
<organism evidence="13 14">
    <name type="scientific">Ladona fulva</name>
    <name type="common">Scarce chaser dragonfly</name>
    <name type="synonym">Libellula fulva</name>
    <dbReference type="NCBI Taxonomy" id="123851"/>
    <lineage>
        <taxon>Eukaryota</taxon>
        <taxon>Metazoa</taxon>
        <taxon>Ecdysozoa</taxon>
        <taxon>Arthropoda</taxon>
        <taxon>Hexapoda</taxon>
        <taxon>Insecta</taxon>
        <taxon>Pterygota</taxon>
        <taxon>Palaeoptera</taxon>
        <taxon>Odonata</taxon>
        <taxon>Epiprocta</taxon>
        <taxon>Anisoptera</taxon>
        <taxon>Libelluloidea</taxon>
        <taxon>Libellulidae</taxon>
        <taxon>Ladona</taxon>
    </lineage>
</organism>
<dbReference type="CDD" id="cd00041">
    <property type="entry name" value="CUB"/>
    <property type="match status" value="2"/>
</dbReference>
<dbReference type="SUPFAM" id="SSF55486">
    <property type="entry name" value="Metalloproteases ('zincins'), catalytic domain"/>
    <property type="match status" value="1"/>
</dbReference>
<dbReference type="EMBL" id="KZ308118">
    <property type="protein sequence ID" value="KAG8221973.1"/>
    <property type="molecule type" value="Genomic_DNA"/>
</dbReference>
<protein>
    <recommendedName>
        <fullName evidence="10">Metalloendopeptidase</fullName>
        <ecNumber evidence="10">3.4.24.-</ecNumber>
    </recommendedName>
</protein>
<dbReference type="Gene3D" id="3.40.390.10">
    <property type="entry name" value="Collagenase (Catalytic Domain)"/>
    <property type="match status" value="1"/>
</dbReference>
<evidence type="ECO:0000313" key="14">
    <source>
        <dbReference type="Proteomes" id="UP000792457"/>
    </source>
</evidence>
<dbReference type="Pfam" id="PF00431">
    <property type="entry name" value="CUB"/>
    <property type="match status" value="2"/>
</dbReference>
<dbReference type="InterPro" id="IPR001506">
    <property type="entry name" value="Peptidase_M12A"/>
</dbReference>
<dbReference type="PROSITE" id="PS01180">
    <property type="entry name" value="CUB"/>
    <property type="match status" value="2"/>
</dbReference>
<dbReference type="OrthoDB" id="431034at2759"/>
<proteinExistence type="predicted"/>
<dbReference type="PROSITE" id="PS51864">
    <property type="entry name" value="ASTACIN"/>
    <property type="match status" value="1"/>
</dbReference>
<gene>
    <name evidence="13" type="ORF">J437_LFUL014476</name>
</gene>
<dbReference type="EC" id="3.4.24.-" evidence="10"/>
<name>A0A8K0NU08_LADFU</name>
<evidence type="ECO:0000259" key="12">
    <source>
        <dbReference type="PROSITE" id="PS51864"/>
    </source>
</evidence>
<accession>A0A8K0NU08</accession>
<evidence type="ECO:0000256" key="1">
    <source>
        <dbReference type="ARBA" id="ARBA00022536"/>
    </source>
</evidence>
<evidence type="ECO:0000256" key="7">
    <source>
        <dbReference type="ARBA" id="ARBA00023049"/>
    </source>
</evidence>
<keyword evidence="2 10" id="KW-0645">Protease</keyword>
<dbReference type="InterPro" id="IPR000859">
    <property type="entry name" value="CUB_dom"/>
</dbReference>
<feature type="non-terminal residue" evidence="13">
    <location>
        <position position="235"/>
    </location>
</feature>
<feature type="domain" description="Peptidase M12A" evidence="12">
    <location>
        <begin position="1"/>
        <end position="73"/>
    </location>
</feature>
<evidence type="ECO:0000313" key="13">
    <source>
        <dbReference type="EMBL" id="KAG8221973.1"/>
    </source>
</evidence>
<keyword evidence="7 10" id="KW-0482">Metalloprotease</keyword>
<evidence type="ECO:0000256" key="3">
    <source>
        <dbReference type="ARBA" id="ARBA00022723"/>
    </source>
</evidence>
<evidence type="ECO:0000256" key="5">
    <source>
        <dbReference type="ARBA" id="ARBA00022801"/>
    </source>
</evidence>
<sequence length="235" mass="26898">MTEEEVNSLGLPYDYDSIMHYAKTTFSKSTYLDTILPIEDRTNRRKIEIGQRVKLSEGDIAQTNLLYKCFRCGRTLQESAATFFSPRYPNSSPPSDGERCEWRITATHGERIVLNITELDLFKSENCRSDYLEIRDGYWHKSAVIGRFCGSGRIHEPIVSTGSRMLVTYITSNRQNGHRGFTASYEAVCGGELEMESGHLESPNYPDDYQPSKECVWKITVPVNYQVALKFQSFE</sequence>
<dbReference type="PANTHER" id="PTHR24251">
    <property type="entry name" value="OVOCHYMASE-RELATED"/>
    <property type="match status" value="1"/>
</dbReference>
<comment type="caution">
    <text evidence="13">The sequence shown here is derived from an EMBL/GenBank/DDBJ whole genome shotgun (WGS) entry which is preliminary data.</text>
</comment>